<dbReference type="EMBL" id="LN899821">
    <property type="protein sequence ID" value="CUV16268.1"/>
    <property type="molecule type" value="Genomic_DNA"/>
</dbReference>
<gene>
    <name evidence="3" type="ORF">PSS4_v1_60026</name>
    <name evidence="8" type="ORF">RD1301_v1_1420008</name>
    <name evidence="2" type="ORF">RSP824_03835</name>
    <name evidence="4" type="ORF">RUN1744_v1_690081</name>
    <name evidence="5" type="ORF">RUN1985_v1_760100</name>
    <name evidence="6" type="ORF">TD1301_v1_2790013</name>
    <name evidence="7" type="ORF">TF3108_v1_1250081</name>
</gene>
<dbReference type="EMBL" id="LN899825">
    <property type="protein sequence ID" value="CUV37128.1"/>
    <property type="molecule type" value="Genomic_DNA"/>
</dbReference>
<evidence type="ECO:0000313" key="5">
    <source>
        <dbReference type="EMBL" id="CUV30983.1"/>
    </source>
</evidence>
<evidence type="ECO:0000313" key="4">
    <source>
        <dbReference type="EMBL" id="CUV24705.1"/>
    </source>
</evidence>
<protein>
    <submittedName>
        <fullName evidence="2">Transglutaminase family protein</fullName>
    </submittedName>
</protein>
<reference evidence="7" key="1">
    <citation type="submission" date="2015-10" db="EMBL/GenBank/DDBJ databases">
        <authorList>
            <person name="Gilbert D.G."/>
        </authorList>
    </citation>
    <scope>NUCLEOTIDE SEQUENCE</scope>
    <source>
        <strain evidence="7">Phyl III-seqv23</strain>
    </source>
</reference>
<organism evidence="7">
    <name type="scientific">Ralstonia solanacearum</name>
    <name type="common">Pseudomonas solanacearum</name>
    <dbReference type="NCBI Taxonomy" id="305"/>
    <lineage>
        <taxon>Bacteria</taxon>
        <taxon>Pseudomonadati</taxon>
        <taxon>Pseudomonadota</taxon>
        <taxon>Betaproteobacteria</taxon>
        <taxon>Burkholderiales</taxon>
        <taxon>Burkholderiaceae</taxon>
        <taxon>Ralstonia</taxon>
        <taxon>Ralstonia solanacearum species complex</taxon>
    </lineage>
</organism>
<dbReference type="InterPro" id="IPR048930">
    <property type="entry name" value="Bact_transglu_N_2"/>
</dbReference>
<dbReference type="SMART" id="SM00460">
    <property type="entry name" value="TGc"/>
    <property type="match status" value="1"/>
</dbReference>
<dbReference type="InterPro" id="IPR038765">
    <property type="entry name" value="Papain-like_cys_pep_sf"/>
</dbReference>
<dbReference type="EMBL" id="LN899823">
    <property type="protein sequence ID" value="CUV24705.1"/>
    <property type="molecule type" value="Genomic_DNA"/>
</dbReference>
<dbReference type="SUPFAM" id="SSF54001">
    <property type="entry name" value="Cysteine proteinases"/>
    <property type="match status" value="1"/>
</dbReference>
<evidence type="ECO:0000259" key="1">
    <source>
        <dbReference type="SMART" id="SM00460"/>
    </source>
</evidence>
<dbReference type="PANTHER" id="PTHR33490">
    <property type="entry name" value="BLR5614 PROTEIN-RELATED"/>
    <property type="match status" value="1"/>
</dbReference>
<dbReference type="EMBL" id="LN899824">
    <property type="protein sequence ID" value="CUV30983.1"/>
    <property type="molecule type" value="Genomic_DNA"/>
</dbReference>
<name>A0A0S4W6P0_RALSL</name>
<dbReference type="Pfam" id="PF01841">
    <property type="entry name" value="Transglut_core"/>
    <property type="match status" value="1"/>
</dbReference>
<dbReference type="AlphaFoldDB" id="A0A0S4W6P0"/>
<evidence type="ECO:0000313" key="2">
    <source>
        <dbReference type="EMBL" id="AYA45678.1"/>
    </source>
</evidence>
<dbReference type="Gene3D" id="3.10.620.30">
    <property type="match status" value="1"/>
</dbReference>
<sequence length="286" mass="31790">MVRMRYAVSLTYEVHDPTADFIFNFHAAQTARQTVVTESLQLTPALPVEPHTEPTLLNRRLRVRAPKGHFSVSYAATVDIDHLLTAPEQLFEVPIADLPLDVITYLAPSRYCESDRLMEFALREFGGYQRGYPLVITIRDWVCSYVRFAPQSTNERTSAVSTLVERKGVCRDYAHLMIALCRALSIPARFSSSLDYGADPLLGPPDFHAFVEVFLGQRWYLVDPSNAAVPMGLLRIGTGRDAADVPIAMVFGNVKPSRPLVEVQAVASNAPGFSMPMDTARGISTW</sequence>
<dbReference type="EMBL" id="LN899826">
    <property type="protein sequence ID" value="CUV42477.1"/>
    <property type="molecule type" value="Genomic_DNA"/>
</dbReference>
<dbReference type="PANTHER" id="PTHR33490:SF12">
    <property type="entry name" value="BLL5557 PROTEIN"/>
    <property type="match status" value="1"/>
</dbReference>
<evidence type="ECO:0000313" key="7">
    <source>
        <dbReference type="EMBL" id="CUV42477.1"/>
    </source>
</evidence>
<dbReference type="Proteomes" id="UP000262427">
    <property type="component" value="Chromosome CM"/>
</dbReference>
<dbReference type="PATRIC" id="fig|305.107.peg.396"/>
<accession>A0A0S4W6P0</accession>
<evidence type="ECO:0000313" key="3">
    <source>
        <dbReference type="EMBL" id="CUV16268.1"/>
    </source>
</evidence>
<reference evidence="2" key="2">
    <citation type="submission" date="2018-01" db="EMBL/GenBank/DDBJ databases">
        <title>Ralstonia pseudosolanacearum P824 infects blueberry.</title>
        <authorList>
            <person name="Bocsanczy A.M."/>
            <person name="Norman D.J."/>
        </authorList>
    </citation>
    <scope>NUCLEOTIDE SEQUENCE</scope>
    <source>
        <strain evidence="2">P824</strain>
    </source>
</reference>
<reference evidence="9" key="3">
    <citation type="submission" date="2018-01" db="EMBL/GenBank/DDBJ databases">
        <title>Raltonia solanacearum P824 infects blueberry.</title>
        <authorList>
            <person name="Bocsanczy A.M."/>
            <person name="Norman D.J."/>
        </authorList>
    </citation>
    <scope>NUCLEOTIDE SEQUENCE [LARGE SCALE GENOMIC DNA]</scope>
    <source>
        <strain evidence="9">P824</strain>
    </source>
</reference>
<feature type="domain" description="Transglutaminase-like" evidence="1">
    <location>
        <begin position="162"/>
        <end position="226"/>
    </location>
</feature>
<dbReference type="EMBL" id="LN899822">
    <property type="protein sequence ID" value="CUV61311.1"/>
    <property type="molecule type" value="Genomic_DNA"/>
</dbReference>
<dbReference type="EMBL" id="CP025741">
    <property type="protein sequence ID" value="AYA45678.1"/>
    <property type="molecule type" value="Genomic_DNA"/>
</dbReference>
<proteinExistence type="predicted"/>
<evidence type="ECO:0000313" key="6">
    <source>
        <dbReference type="EMBL" id="CUV37128.1"/>
    </source>
</evidence>
<dbReference type="Gene3D" id="2.60.40.2250">
    <property type="match status" value="1"/>
</dbReference>
<dbReference type="Pfam" id="PF21295">
    <property type="entry name" value="Bact_transglu_N_2"/>
    <property type="match status" value="1"/>
</dbReference>
<evidence type="ECO:0000313" key="9">
    <source>
        <dbReference type="Proteomes" id="UP000262427"/>
    </source>
</evidence>
<evidence type="ECO:0000313" key="8">
    <source>
        <dbReference type="EMBL" id="CUV61311.1"/>
    </source>
</evidence>
<dbReference type="InterPro" id="IPR002931">
    <property type="entry name" value="Transglutaminase-like"/>
</dbReference>